<feature type="domain" description="Calcineurin-like phosphoesterase" evidence="8">
    <location>
        <begin position="1"/>
        <end position="223"/>
    </location>
</feature>
<keyword evidence="7" id="KW-0235">DNA replication</keyword>
<protein>
    <recommendedName>
        <fullName evidence="3 7">Nuclease SbcCD subunit D</fullName>
    </recommendedName>
</protein>
<accession>A0A841ECJ8</accession>
<dbReference type="GO" id="GO:0006260">
    <property type="term" value="P:DNA replication"/>
    <property type="evidence" value="ECO:0007669"/>
    <property type="project" value="UniProtKB-KW"/>
</dbReference>
<dbReference type="PANTHER" id="PTHR30337:SF0">
    <property type="entry name" value="NUCLEASE SBCCD SUBUNIT D"/>
    <property type="match status" value="1"/>
</dbReference>
<keyword evidence="11" id="KW-1185">Reference proteome</keyword>
<dbReference type="Pfam" id="PF00149">
    <property type="entry name" value="Metallophos"/>
    <property type="match status" value="1"/>
</dbReference>
<name>A0A841ECJ8_9BACT</name>
<dbReference type="GO" id="GO:0006310">
    <property type="term" value="P:DNA recombination"/>
    <property type="evidence" value="ECO:0007669"/>
    <property type="project" value="UniProtKB-KW"/>
</dbReference>
<proteinExistence type="inferred from homology"/>
<dbReference type="Proteomes" id="UP000524404">
    <property type="component" value="Unassembled WGS sequence"/>
</dbReference>
<dbReference type="Pfam" id="PF12320">
    <property type="entry name" value="SbcD_C"/>
    <property type="match status" value="1"/>
</dbReference>
<dbReference type="EMBL" id="JACHKT010000002">
    <property type="protein sequence ID" value="MBB6001847.1"/>
    <property type="molecule type" value="Genomic_DNA"/>
</dbReference>
<comment type="similarity">
    <text evidence="1 7">Belongs to the SbcD family.</text>
</comment>
<dbReference type="RefSeq" id="WP_184129690.1">
    <property type="nucleotide sequence ID" value="NZ_JACHKT010000002.1"/>
</dbReference>
<evidence type="ECO:0000256" key="7">
    <source>
        <dbReference type="RuleBase" id="RU363069"/>
    </source>
</evidence>
<evidence type="ECO:0000256" key="2">
    <source>
        <dbReference type="ARBA" id="ARBA00011322"/>
    </source>
</evidence>
<comment type="function">
    <text evidence="7">SbcCD cleaves DNA hairpin structures. These structures can inhibit DNA replication and are intermediates in certain DNA recombination reactions. The complex acts as a 3'-&gt;5' double strand exonuclease that can open hairpins. It also has a 5' single-strand endonuclease activity.</text>
</comment>
<evidence type="ECO:0000256" key="6">
    <source>
        <dbReference type="ARBA" id="ARBA00022839"/>
    </source>
</evidence>
<dbReference type="Gene3D" id="3.60.21.10">
    <property type="match status" value="1"/>
</dbReference>
<evidence type="ECO:0000313" key="10">
    <source>
        <dbReference type="EMBL" id="MBB6001847.1"/>
    </source>
</evidence>
<dbReference type="InterPro" id="IPR004593">
    <property type="entry name" value="SbcD"/>
</dbReference>
<evidence type="ECO:0000256" key="5">
    <source>
        <dbReference type="ARBA" id="ARBA00022801"/>
    </source>
</evidence>
<keyword evidence="4 7" id="KW-0540">Nuclease</keyword>
<dbReference type="InterPro" id="IPR029052">
    <property type="entry name" value="Metallo-depent_PP-like"/>
</dbReference>
<dbReference type="NCBIfam" id="TIGR00619">
    <property type="entry name" value="sbcd"/>
    <property type="match status" value="1"/>
</dbReference>
<organism evidence="10 11">
    <name type="scientific">Arcicella rosea</name>
    <dbReference type="NCBI Taxonomy" id="502909"/>
    <lineage>
        <taxon>Bacteria</taxon>
        <taxon>Pseudomonadati</taxon>
        <taxon>Bacteroidota</taxon>
        <taxon>Cytophagia</taxon>
        <taxon>Cytophagales</taxon>
        <taxon>Flectobacillaceae</taxon>
        <taxon>Arcicella</taxon>
    </lineage>
</organism>
<comment type="subunit">
    <text evidence="2 7">Heterodimer of SbcC and SbcD.</text>
</comment>
<dbReference type="PANTHER" id="PTHR30337">
    <property type="entry name" value="COMPONENT OF ATP-DEPENDENT DSDNA EXONUCLEASE"/>
    <property type="match status" value="1"/>
</dbReference>
<keyword evidence="7" id="KW-0233">DNA recombination</keyword>
<dbReference type="CDD" id="cd00840">
    <property type="entry name" value="MPP_Mre11_N"/>
    <property type="match status" value="1"/>
</dbReference>
<dbReference type="InterPro" id="IPR026843">
    <property type="entry name" value="SbcD_C"/>
</dbReference>
<evidence type="ECO:0000259" key="8">
    <source>
        <dbReference type="Pfam" id="PF00149"/>
    </source>
</evidence>
<comment type="caution">
    <text evidence="10">The sequence shown here is derived from an EMBL/GenBank/DDBJ whole genome shotgun (WGS) entry which is preliminary data.</text>
</comment>
<feature type="domain" description="Nuclease SbcCD subunit D C-terminal" evidence="9">
    <location>
        <begin position="276"/>
        <end position="374"/>
    </location>
</feature>
<dbReference type="InterPro" id="IPR004843">
    <property type="entry name" value="Calcineurin-like_PHP"/>
</dbReference>
<dbReference type="GO" id="GO:0004519">
    <property type="term" value="F:endonuclease activity"/>
    <property type="evidence" value="ECO:0007669"/>
    <property type="project" value="UniProtKB-KW"/>
</dbReference>
<evidence type="ECO:0000256" key="3">
    <source>
        <dbReference type="ARBA" id="ARBA00013365"/>
    </source>
</evidence>
<keyword evidence="7" id="KW-0255">Endonuclease</keyword>
<dbReference type="AlphaFoldDB" id="A0A841ECJ8"/>
<evidence type="ECO:0000313" key="11">
    <source>
        <dbReference type="Proteomes" id="UP000524404"/>
    </source>
</evidence>
<evidence type="ECO:0000256" key="1">
    <source>
        <dbReference type="ARBA" id="ARBA00010555"/>
    </source>
</evidence>
<sequence length="400" mass="45558">MKILHTADWHFGKKLHKYDLHEDQQMFLEWLIALIQEREIDVLLISGDVFDLANPPAEARMLYYWFLRQMILQKCKIIITGGNHDSVSMLNAPKDILSMLDIIVIGGATPNIEDEIIDLKELIVCAVPYLRDADLRQAVEGETATGRIEAIRNGIKNHYDQLANICQERFPNTPVIAMGHLYANGSVASESEREIQIGNLAAFEGNDFSETFDYVALGHIHRPQKVSGKENIRYSGSPIALSFSEKNDLKIVIELEVSGGKIQKIEEIPVPKNRILKKISGDFEKVKSQLSSFQNELPLKAFLEIEVTEELHNPILTRELNDIIAVFEDENAIVLKHRISFKNEVNSTSELFFEGQNIDDINETEILKRRLEKENGLSEEHQALLMEAFVELLQKVKEEN</sequence>
<evidence type="ECO:0000259" key="9">
    <source>
        <dbReference type="Pfam" id="PF12320"/>
    </source>
</evidence>
<evidence type="ECO:0000256" key="4">
    <source>
        <dbReference type="ARBA" id="ARBA00022722"/>
    </source>
</evidence>
<gene>
    <name evidence="7" type="primary">sbcD</name>
    <name evidence="10" type="ORF">HNP25_000487</name>
</gene>
<keyword evidence="6 7" id="KW-0269">Exonuclease</keyword>
<keyword evidence="5 7" id="KW-0378">Hydrolase</keyword>
<dbReference type="SUPFAM" id="SSF56300">
    <property type="entry name" value="Metallo-dependent phosphatases"/>
    <property type="match status" value="1"/>
</dbReference>
<reference evidence="10 11" key="1">
    <citation type="submission" date="2020-08" db="EMBL/GenBank/DDBJ databases">
        <title>Functional genomics of gut bacteria from endangered species of beetles.</title>
        <authorList>
            <person name="Carlos-Shanley C."/>
        </authorList>
    </citation>
    <scope>NUCLEOTIDE SEQUENCE [LARGE SCALE GENOMIC DNA]</scope>
    <source>
        <strain evidence="10 11">S00070</strain>
    </source>
</reference>
<dbReference type="InterPro" id="IPR041796">
    <property type="entry name" value="Mre11_N"/>
</dbReference>
<dbReference type="GO" id="GO:0008408">
    <property type="term" value="F:3'-5' exonuclease activity"/>
    <property type="evidence" value="ECO:0007669"/>
    <property type="project" value="InterPro"/>
</dbReference>
<dbReference type="InterPro" id="IPR050535">
    <property type="entry name" value="DNA_Repair-Maintenance_Comp"/>
</dbReference>